<feature type="domain" description="GYF" evidence="3">
    <location>
        <begin position="5"/>
        <end position="55"/>
    </location>
</feature>
<proteinExistence type="predicted"/>
<feature type="transmembrane region" description="Helical" evidence="2">
    <location>
        <begin position="124"/>
        <end position="149"/>
    </location>
</feature>
<keyword evidence="5" id="KW-1185">Reference proteome</keyword>
<dbReference type="AlphaFoldDB" id="A0A6P2D4H7"/>
<feature type="region of interest" description="Disordered" evidence="1">
    <location>
        <begin position="58"/>
        <end position="120"/>
    </location>
</feature>
<evidence type="ECO:0000256" key="2">
    <source>
        <dbReference type="SAM" id="Phobius"/>
    </source>
</evidence>
<protein>
    <recommendedName>
        <fullName evidence="3">GYF domain-containing protein</fullName>
    </recommendedName>
</protein>
<accession>A0A6P2D4H7</accession>
<feature type="compositionally biased region" description="Pro residues" evidence="1">
    <location>
        <begin position="63"/>
        <end position="78"/>
    </location>
</feature>
<dbReference type="InterPro" id="IPR025640">
    <property type="entry name" value="GYF_2"/>
</dbReference>
<evidence type="ECO:0000313" key="5">
    <source>
        <dbReference type="Proteomes" id="UP000464178"/>
    </source>
</evidence>
<evidence type="ECO:0000256" key="1">
    <source>
        <dbReference type="SAM" id="MobiDB-lite"/>
    </source>
</evidence>
<dbReference type="EMBL" id="LR593886">
    <property type="protein sequence ID" value="VTR94320.1"/>
    <property type="molecule type" value="Genomic_DNA"/>
</dbReference>
<dbReference type="RefSeq" id="WP_162668876.1">
    <property type="nucleotide sequence ID" value="NZ_LR593886.1"/>
</dbReference>
<sequence>MANVWYYTRNGGAPTGPVTSQELAELARTDRLGPTDSVWKEGMAEWQPAARVKGLFPAVTPGTPQPPLAPLSPAPVLPEPGGSFDFAEPTPPVRGGGGAPEQAPNAADEFEPSSPSGPKSSRRVLILGGVAGGTLLLTCVACGVIGAVVGRNNPTDAGKKGTGLADVDMRAEFNPKNLNDTLAWVRTIQGRVKGLDNPLVLKEAVARESKAFERVNGTRVEWLFPVTALYGGDTPVVEFDGQKMRFGDGIAVLFSGGRDGGFTGRVYLGVGEHVPRDRYKVLKAGAPAAVKGTVRLRFAGDTAHVDIFVDGANMN</sequence>
<keyword evidence="2" id="KW-0812">Transmembrane</keyword>
<dbReference type="Pfam" id="PF14237">
    <property type="entry name" value="GYF_2"/>
    <property type="match status" value="1"/>
</dbReference>
<evidence type="ECO:0000313" key="4">
    <source>
        <dbReference type="EMBL" id="VTR94320.1"/>
    </source>
</evidence>
<reference evidence="4 5" key="1">
    <citation type="submission" date="2019-05" db="EMBL/GenBank/DDBJ databases">
        <authorList>
            <consortium name="Science for Life Laboratories"/>
        </authorList>
    </citation>
    <scope>NUCLEOTIDE SEQUENCE [LARGE SCALE GENOMIC DNA]</scope>
    <source>
        <strain evidence="4">Soil9</strain>
    </source>
</reference>
<evidence type="ECO:0000259" key="3">
    <source>
        <dbReference type="Pfam" id="PF14237"/>
    </source>
</evidence>
<gene>
    <name evidence="4" type="ORF">SOIL9_33940</name>
</gene>
<keyword evidence="2" id="KW-0472">Membrane</keyword>
<name>A0A6P2D4H7_9BACT</name>
<keyword evidence="2" id="KW-1133">Transmembrane helix</keyword>
<dbReference type="KEGG" id="gms:SOIL9_33940"/>
<dbReference type="Proteomes" id="UP000464178">
    <property type="component" value="Chromosome"/>
</dbReference>
<organism evidence="4 5">
    <name type="scientific">Gemmata massiliana</name>
    <dbReference type="NCBI Taxonomy" id="1210884"/>
    <lineage>
        <taxon>Bacteria</taxon>
        <taxon>Pseudomonadati</taxon>
        <taxon>Planctomycetota</taxon>
        <taxon>Planctomycetia</taxon>
        <taxon>Gemmatales</taxon>
        <taxon>Gemmataceae</taxon>
        <taxon>Gemmata</taxon>
    </lineage>
</organism>